<keyword evidence="1" id="KW-1133">Transmembrane helix</keyword>
<dbReference type="Pfam" id="PF13801">
    <property type="entry name" value="Metal_resist"/>
    <property type="match status" value="1"/>
</dbReference>
<accession>A0ABT2ZCP8</accession>
<sequence length="157" mass="17270">MTQAEKTPRAPGRTLKIALVLSLAVNLLLVGLIAGAAVRHRHGGGPGDDRAAFAPYVEALPRAQRGGLRSEMFHRMPDLRDLRRERAEDLAAFVSTLRAEPFDPSAAAAVFDRQMARAGRRLEAGRVLFLDRIAAMSADERREYADRLEQNLAGGRR</sequence>
<evidence type="ECO:0000256" key="1">
    <source>
        <dbReference type="SAM" id="Phobius"/>
    </source>
</evidence>
<proteinExistence type="predicted"/>
<dbReference type="InterPro" id="IPR025961">
    <property type="entry name" value="Metal_resist"/>
</dbReference>
<keyword evidence="1" id="KW-0812">Transmembrane</keyword>
<dbReference type="Proteomes" id="UP001652542">
    <property type="component" value="Unassembled WGS sequence"/>
</dbReference>
<keyword evidence="1" id="KW-0472">Membrane</keyword>
<feature type="transmembrane region" description="Helical" evidence="1">
    <location>
        <begin position="17"/>
        <end position="38"/>
    </location>
</feature>
<name>A0ABT2ZCP8_9RHOB</name>
<evidence type="ECO:0000313" key="2">
    <source>
        <dbReference type="EMBL" id="MCV2868792.1"/>
    </source>
</evidence>
<gene>
    <name evidence="2" type="ORF">OEW28_09145</name>
</gene>
<keyword evidence="3" id="KW-1185">Reference proteome</keyword>
<organism evidence="2 3">
    <name type="scientific">Albidovulum marisflavi</name>
    <dbReference type="NCBI Taxonomy" id="2984159"/>
    <lineage>
        <taxon>Bacteria</taxon>
        <taxon>Pseudomonadati</taxon>
        <taxon>Pseudomonadota</taxon>
        <taxon>Alphaproteobacteria</taxon>
        <taxon>Rhodobacterales</taxon>
        <taxon>Paracoccaceae</taxon>
        <taxon>Albidovulum</taxon>
    </lineage>
</organism>
<dbReference type="RefSeq" id="WP_263734459.1">
    <property type="nucleotide sequence ID" value="NZ_JAOWKY010000002.1"/>
</dbReference>
<reference evidence="2 3" key="1">
    <citation type="submission" date="2022-10" db="EMBL/GenBank/DDBJ databases">
        <title>Defluviimonas sp. nov., isolated from ocean surface water.</title>
        <authorList>
            <person name="He W."/>
            <person name="Wang L."/>
            <person name="Zhang D.-F."/>
        </authorList>
    </citation>
    <scope>NUCLEOTIDE SEQUENCE [LARGE SCALE GENOMIC DNA]</scope>
    <source>
        <strain evidence="2 3">WL0002</strain>
    </source>
</reference>
<evidence type="ECO:0000313" key="3">
    <source>
        <dbReference type="Proteomes" id="UP001652542"/>
    </source>
</evidence>
<protein>
    <submittedName>
        <fullName evidence="2">Periplasmic heavy metal sensor</fullName>
    </submittedName>
</protein>
<dbReference type="EMBL" id="JAOWKY010000002">
    <property type="protein sequence ID" value="MCV2868792.1"/>
    <property type="molecule type" value="Genomic_DNA"/>
</dbReference>
<comment type="caution">
    <text evidence="2">The sequence shown here is derived from an EMBL/GenBank/DDBJ whole genome shotgun (WGS) entry which is preliminary data.</text>
</comment>